<dbReference type="AlphaFoldDB" id="A0A8H7INW1"/>
<sequence>MEFRFYHLQRGLASKFITPTEYAKAQDSRKEELESDQCHNLCPTMTHISRMKLRVLDEYVPCLDEPIIPEKSAVAMQLVLGTWTLDRIKVSKEVEAWYRGHVSQQAI</sequence>
<evidence type="ECO:0000313" key="1">
    <source>
        <dbReference type="EMBL" id="KAF8761188.1"/>
    </source>
</evidence>
<gene>
    <name evidence="1" type="ORF">RHS01_01266</name>
</gene>
<name>A0A8H7INW1_9AGAM</name>
<dbReference type="Proteomes" id="UP000614334">
    <property type="component" value="Unassembled WGS sequence"/>
</dbReference>
<reference evidence="1" key="1">
    <citation type="submission" date="2020-09" db="EMBL/GenBank/DDBJ databases">
        <title>Comparative genome analyses of four rice-infecting Rhizoctonia solani isolates reveal extensive enrichment of homogalacturonan modification genes.</title>
        <authorList>
            <person name="Lee D.-Y."/>
            <person name="Jeon J."/>
            <person name="Kim K.-T."/>
            <person name="Cheong K."/>
            <person name="Song H."/>
            <person name="Choi G."/>
            <person name="Ko J."/>
            <person name="Opiyo S.O."/>
            <person name="Zuo S."/>
            <person name="Madhav S."/>
            <person name="Lee Y.-H."/>
            <person name="Wang G.-L."/>
        </authorList>
    </citation>
    <scope>NUCLEOTIDE SEQUENCE</scope>
    <source>
        <strain evidence="1">AG1-IA B2</strain>
    </source>
</reference>
<comment type="caution">
    <text evidence="1">The sequence shown here is derived from an EMBL/GenBank/DDBJ whole genome shotgun (WGS) entry which is preliminary data.</text>
</comment>
<dbReference type="EMBL" id="JACYCF010000001">
    <property type="protein sequence ID" value="KAF8761188.1"/>
    <property type="molecule type" value="Genomic_DNA"/>
</dbReference>
<proteinExistence type="predicted"/>
<protein>
    <submittedName>
        <fullName evidence="1">Uncharacterized protein</fullName>
    </submittedName>
</protein>
<accession>A0A8H7INW1</accession>
<organism evidence="1 2">
    <name type="scientific">Rhizoctonia solani</name>
    <dbReference type="NCBI Taxonomy" id="456999"/>
    <lineage>
        <taxon>Eukaryota</taxon>
        <taxon>Fungi</taxon>
        <taxon>Dikarya</taxon>
        <taxon>Basidiomycota</taxon>
        <taxon>Agaricomycotina</taxon>
        <taxon>Agaricomycetes</taxon>
        <taxon>Cantharellales</taxon>
        <taxon>Ceratobasidiaceae</taxon>
        <taxon>Rhizoctonia</taxon>
    </lineage>
</organism>
<evidence type="ECO:0000313" key="2">
    <source>
        <dbReference type="Proteomes" id="UP000614334"/>
    </source>
</evidence>